<sequence>MLNMKNRIFSFALLVALSMACMSQKDYVAEFDFNYSGNFKRYKTFGFVNNPFPESSAYYQTIEKTISNRLGSQGFRENSEKPDLLINYKIFTDTVKYRGYDQPNFDYWLQRRSEYVELTEEEEREQREKDENYNRVKFTDNSGMLVIYVIDNKRGNTIWQGYTAASFDFMSPEVNTEITKATYRVMDQFKVLTRN</sequence>
<dbReference type="Pfam" id="PF13590">
    <property type="entry name" value="DUF4136"/>
    <property type="match status" value="1"/>
</dbReference>
<dbReference type="PROSITE" id="PS51257">
    <property type="entry name" value="PROKAR_LIPOPROTEIN"/>
    <property type="match status" value="1"/>
</dbReference>
<dbReference type="InParanoid" id="M7XC24"/>
<evidence type="ECO:0000256" key="1">
    <source>
        <dbReference type="SAM" id="SignalP"/>
    </source>
</evidence>
<dbReference type="Gene3D" id="3.30.160.670">
    <property type="match status" value="1"/>
</dbReference>
<accession>M7XC24</accession>
<gene>
    <name evidence="3" type="ORF">C943_02866</name>
</gene>
<dbReference type="AlphaFoldDB" id="M7XC24"/>
<dbReference type="InterPro" id="IPR025411">
    <property type="entry name" value="DUF4136"/>
</dbReference>
<organism evidence="3 4">
    <name type="scientific">Mariniradius saccharolyticus AK6</name>
    <dbReference type="NCBI Taxonomy" id="1239962"/>
    <lineage>
        <taxon>Bacteria</taxon>
        <taxon>Pseudomonadati</taxon>
        <taxon>Bacteroidota</taxon>
        <taxon>Cytophagia</taxon>
        <taxon>Cytophagales</taxon>
        <taxon>Cyclobacteriaceae</taxon>
        <taxon>Mariniradius</taxon>
    </lineage>
</organism>
<protein>
    <recommendedName>
        <fullName evidence="2">DUF4136 domain-containing protein</fullName>
    </recommendedName>
</protein>
<comment type="caution">
    <text evidence="3">The sequence shown here is derived from an EMBL/GenBank/DDBJ whole genome shotgun (WGS) entry which is preliminary data.</text>
</comment>
<evidence type="ECO:0000313" key="4">
    <source>
        <dbReference type="Proteomes" id="UP000010953"/>
    </source>
</evidence>
<feature type="signal peptide" evidence="1">
    <location>
        <begin position="1"/>
        <end position="28"/>
    </location>
</feature>
<keyword evidence="4" id="KW-1185">Reference proteome</keyword>
<dbReference type="STRING" id="1239962.C943_02866"/>
<keyword evidence="1" id="KW-0732">Signal</keyword>
<proteinExistence type="predicted"/>
<dbReference type="EMBL" id="AMZY02000003">
    <property type="protein sequence ID" value="EMS34975.1"/>
    <property type="molecule type" value="Genomic_DNA"/>
</dbReference>
<dbReference type="Proteomes" id="UP000010953">
    <property type="component" value="Unassembled WGS sequence"/>
</dbReference>
<name>M7XC24_9BACT</name>
<evidence type="ECO:0000259" key="2">
    <source>
        <dbReference type="Pfam" id="PF13590"/>
    </source>
</evidence>
<evidence type="ECO:0000313" key="3">
    <source>
        <dbReference type="EMBL" id="EMS34975.1"/>
    </source>
</evidence>
<feature type="domain" description="DUF4136" evidence="2">
    <location>
        <begin position="32"/>
        <end position="189"/>
    </location>
</feature>
<feature type="chain" id="PRO_5004087868" description="DUF4136 domain-containing protein" evidence="1">
    <location>
        <begin position="29"/>
        <end position="195"/>
    </location>
</feature>
<reference evidence="3" key="1">
    <citation type="submission" date="2013-01" db="EMBL/GenBank/DDBJ databases">
        <title>Genome assembly of Mariniradius saccharolyticus AK6.</title>
        <authorList>
            <person name="Vaidya B."/>
            <person name="Khatri I."/>
            <person name="Tanuku N.R.S."/>
            <person name="Subramanian S."/>
            <person name="Pinnaka A."/>
        </authorList>
    </citation>
    <scope>NUCLEOTIDE SEQUENCE [LARGE SCALE GENOMIC DNA]</scope>
    <source>
        <strain evidence="3">AK6</strain>
    </source>
</reference>